<evidence type="ECO:0000313" key="3">
    <source>
        <dbReference type="Proteomes" id="UP000320707"/>
    </source>
</evidence>
<name>A0A559KS19_FUSOC</name>
<feature type="domain" description="AB hydrolase-1" evidence="1">
    <location>
        <begin position="49"/>
        <end position="265"/>
    </location>
</feature>
<keyword evidence="2" id="KW-0378">Hydrolase</keyword>
<reference evidence="2 3" key="1">
    <citation type="journal article" date="2019" name="Microbiol. Resour. Announc.">
        <title>High-quality draft genome sequence of Fusarium oxysporum f. sp. cubense strain 160527, a causal agent of Panama disease.</title>
        <authorList>
            <person name="Asai S."/>
            <person name="Ayukawa Y."/>
            <person name="Gan P."/>
            <person name="Masuda S."/>
            <person name="Komatsu K."/>
            <person name="Shirasu K."/>
            <person name="Arie T."/>
        </authorList>
    </citation>
    <scope>NUCLEOTIDE SEQUENCE [LARGE SCALE GENOMIC DNA]</scope>
    <source>
        <strain evidence="2 3">160527</strain>
    </source>
</reference>
<dbReference type="AlphaFoldDB" id="A0A559KS19"/>
<dbReference type="SUPFAM" id="SSF53474">
    <property type="entry name" value="alpha/beta-Hydrolases"/>
    <property type="match status" value="1"/>
</dbReference>
<dbReference type="Pfam" id="PF00561">
    <property type="entry name" value="Abhydrolase_1"/>
    <property type="match status" value="1"/>
</dbReference>
<dbReference type="PRINTS" id="PR00111">
    <property type="entry name" value="ABHYDROLASE"/>
</dbReference>
<dbReference type="PANTHER" id="PTHR43433:SF5">
    <property type="entry name" value="AB HYDROLASE-1 DOMAIN-CONTAINING PROTEIN"/>
    <property type="match status" value="1"/>
</dbReference>
<dbReference type="EMBL" id="SRMI01000010">
    <property type="protein sequence ID" value="TVY62541.1"/>
    <property type="molecule type" value="Genomic_DNA"/>
</dbReference>
<dbReference type="Gene3D" id="3.40.50.1820">
    <property type="entry name" value="alpha/beta hydrolase"/>
    <property type="match status" value="1"/>
</dbReference>
<sequence>MVTPQTTETKFTTVDGLKIAYRRYGKPSSFPLLYINHLRGSMDTLDPRLFGALAENREVIVYDSFGIGHSEGTVPNSINAMASIAAKFLTAINVRTADVIGFSMGGAVAQTLAWEHPDLVHKLILAGTQSGVAEGVVLPPQEVLESAGANNNQPPTKEDMLHLFFYPSESSQALGEKWWKRIHERKVEGEERKAYLVGSGAQSQLTAIFSFTMDTANFDRLKDIKAPTLVTNGHNDIMSPTSNSFVLQQNIPNAQLIIYPDAGHGHLFQVPDLYAKHVELFLGDD</sequence>
<dbReference type="InterPro" id="IPR000073">
    <property type="entry name" value="AB_hydrolase_1"/>
</dbReference>
<evidence type="ECO:0000313" key="2">
    <source>
        <dbReference type="EMBL" id="TVY62541.1"/>
    </source>
</evidence>
<proteinExistence type="predicted"/>
<dbReference type="PANTHER" id="PTHR43433">
    <property type="entry name" value="HYDROLASE, ALPHA/BETA FOLD FAMILY PROTEIN"/>
    <property type="match status" value="1"/>
</dbReference>
<evidence type="ECO:0000259" key="1">
    <source>
        <dbReference type="Pfam" id="PF00561"/>
    </source>
</evidence>
<dbReference type="Proteomes" id="UP000320707">
    <property type="component" value="Unassembled WGS sequence"/>
</dbReference>
<comment type="caution">
    <text evidence="2">The sequence shown here is derived from an EMBL/GenBank/DDBJ whole genome shotgun (WGS) entry which is preliminary data.</text>
</comment>
<gene>
    <name evidence="2" type="primary">rutD-0</name>
    <name evidence="2" type="ORF">Focb16_v004258</name>
</gene>
<dbReference type="InterPro" id="IPR050471">
    <property type="entry name" value="AB_hydrolase"/>
</dbReference>
<dbReference type="GO" id="GO:0016787">
    <property type="term" value="F:hydrolase activity"/>
    <property type="evidence" value="ECO:0007669"/>
    <property type="project" value="UniProtKB-KW"/>
</dbReference>
<dbReference type="InterPro" id="IPR029058">
    <property type="entry name" value="AB_hydrolase_fold"/>
</dbReference>
<organism evidence="2 3">
    <name type="scientific">Fusarium oxysporum f. sp. cubense</name>
    <dbReference type="NCBI Taxonomy" id="61366"/>
    <lineage>
        <taxon>Eukaryota</taxon>
        <taxon>Fungi</taxon>
        <taxon>Dikarya</taxon>
        <taxon>Ascomycota</taxon>
        <taxon>Pezizomycotina</taxon>
        <taxon>Sordariomycetes</taxon>
        <taxon>Hypocreomycetidae</taxon>
        <taxon>Hypocreales</taxon>
        <taxon>Nectriaceae</taxon>
        <taxon>Fusarium</taxon>
        <taxon>Fusarium oxysporum species complex</taxon>
    </lineage>
</organism>
<protein>
    <submittedName>
        <fullName evidence="2">Putative aminoacrylate hydrolase RutD</fullName>
    </submittedName>
</protein>
<accession>A0A559KS19</accession>